<comment type="caution">
    <text evidence="1">The sequence shown here is derived from an EMBL/GenBank/DDBJ whole genome shotgun (WGS) entry which is preliminary data.</text>
</comment>
<evidence type="ECO:0000313" key="2">
    <source>
        <dbReference type="Proteomes" id="UP000316759"/>
    </source>
</evidence>
<dbReference type="EMBL" id="SUNJ01005447">
    <property type="protein sequence ID" value="TPP63633.1"/>
    <property type="molecule type" value="Genomic_DNA"/>
</dbReference>
<dbReference type="AlphaFoldDB" id="A0A504YR10"/>
<sequence length="86" mass="9914">MYFVVVFVCDKSVAIVHSNWLVNDKKARWPKSSTFQVYQRLLLEGSKLEDSVPNYEFHEVYHSGKLGISPAHNMKLGEYVQPSLVQ</sequence>
<protein>
    <submittedName>
        <fullName evidence="1">Uncharacterized protein</fullName>
    </submittedName>
</protein>
<keyword evidence="2" id="KW-1185">Reference proteome</keyword>
<proteinExistence type="predicted"/>
<reference evidence="1 2" key="1">
    <citation type="submission" date="2019-04" db="EMBL/GenBank/DDBJ databases">
        <title>Annotation for the trematode Fasciola gigantica.</title>
        <authorList>
            <person name="Choi Y.-J."/>
        </authorList>
    </citation>
    <scope>NUCLEOTIDE SEQUENCE [LARGE SCALE GENOMIC DNA]</scope>
    <source>
        <strain evidence="1">Uganda_cow_1</strain>
    </source>
</reference>
<name>A0A504YR10_FASGI</name>
<gene>
    <name evidence="1" type="ORF">FGIG_07561</name>
</gene>
<dbReference type="Proteomes" id="UP000316759">
    <property type="component" value="Unassembled WGS sequence"/>
</dbReference>
<evidence type="ECO:0000313" key="1">
    <source>
        <dbReference type="EMBL" id="TPP63633.1"/>
    </source>
</evidence>
<accession>A0A504YR10</accession>
<organism evidence="1 2">
    <name type="scientific">Fasciola gigantica</name>
    <name type="common">Giant liver fluke</name>
    <dbReference type="NCBI Taxonomy" id="46835"/>
    <lineage>
        <taxon>Eukaryota</taxon>
        <taxon>Metazoa</taxon>
        <taxon>Spiralia</taxon>
        <taxon>Lophotrochozoa</taxon>
        <taxon>Platyhelminthes</taxon>
        <taxon>Trematoda</taxon>
        <taxon>Digenea</taxon>
        <taxon>Plagiorchiida</taxon>
        <taxon>Echinostomata</taxon>
        <taxon>Echinostomatoidea</taxon>
        <taxon>Fasciolidae</taxon>
        <taxon>Fasciola</taxon>
    </lineage>
</organism>